<protein>
    <recommendedName>
        <fullName evidence="3">CopG-like ribbon-helix-helix domain-containing protein</fullName>
    </recommendedName>
</protein>
<sequence length="48" mass="5739">MTIRIEEDEYKYLQSWANKEFLTVPQLTRVLVKRAIAEQKKLEQNKSA</sequence>
<gene>
    <name evidence="1" type="ORF">H6G95_28725</name>
</gene>
<reference evidence="1 2" key="1">
    <citation type="journal article" date="2020" name="ISME J.">
        <title>Comparative genomics reveals insights into cyanobacterial evolution and habitat adaptation.</title>
        <authorList>
            <person name="Chen M.Y."/>
            <person name="Teng W.K."/>
            <person name="Zhao L."/>
            <person name="Hu C.X."/>
            <person name="Zhou Y.K."/>
            <person name="Han B.P."/>
            <person name="Song L.R."/>
            <person name="Shu W.S."/>
        </authorList>
    </citation>
    <scope>NUCLEOTIDE SEQUENCE [LARGE SCALE GENOMIC DNA]</scope>
    <source>
        <strain evidence="1 2">FACHB-391</strain>
    </source>
</reference>
<dbReference type="Proteomes" id="UP000604661">
    <property type="component" value="Unassembled WGS sequence"/>
</dbReference>
<evidence type="ECO:0000313" key="1">
    <source>
        <dbReference type="EMBL" id="MBD2564519.1"/>
    </source>
</evidence>
<name>A0ABR8F651_NOSLI</name>
<keyword evidence="2" id="KW-1185">Reference proteome</keyword>
<comment type="caution">
    <text evidence="1">The sequence shown here is derived from an EMBL/GenBank/DDBJ whole genome shotgun (WGS) entry which is preliminary data.</text>
</comment>
<dbReference type="RefSeq" id="WP_167407759.1">
    <property type="nucleotide sequence ID" value="NZ_JACJTE010000052.1"/>
</dbReference>
<organism evidence="1 2">
    <name type="scientific">Nostoc linckia FACHB-391</name>
    <dbReference type="NCBI Taxonomy" id="2692906"/>
    <lineage>
        <taxon>Bacteria</taxon>
        <taxon>Bacillati</taxon>
        <taxon>Cyanobacteriota</taxon>
        <taxon>Cyanophyceae</taxon>
        <taxon>Nostocales</taxon>
        <taxon>Nostocaceae</taxon>
        <taxon>Nostoc</taxon>
    </lineage>
</organism>
<evidence type="ECO:0000313" key="2">
    <source>
        <dbReference type="Proteomes" id="UP000604661"/>
    </source>
</evidence>
<dbReference type="EMBL" id="JACJTE010000052">
    <property type="protein sequence ID" value="MBD2564519.1"/>
    <property type="molecule type" value="Genomic_DNA"/>
</dbReference>
<evidence type="ECO:0008006" key="3">
    <source>
        <dbReference type="Google" id="ProtNLM"/>
    </source>
</evidence>
<accession>A0ABR8F651</accession>
<proteinExistence type="predicted"/>